<keyword evidence="11" id="KW-1185">Reference proteome</keyword>
<dbReference type="GO" id="GO:0005739">
    <property type="term" value="C:mitochondrion"/>
    <property type="evidence" value="ECO:0007669"/>
    <property type="project" value="TreeGrafter"/>
</dbReference>
<reference evidence="10" key="1">
    <citation type="submission" date="2020-06" db="EMBL/GenBank/DDBJ databases">
        <title>Genomes of multiple members of Pneumocystis genus reveal paths to human pathogen Pneumocystis jirovecii.</title>
        <authorList>
            <person name="Cisse O.H."/>
            <person name="Ma L."/>
            <person name="Dekker J."/>
            <person name="Khil P."/>
            <person name="Jo J."/>
            <person name="Brenchley J."/>
            <person name="Blair R."/>
            <person name="Pahar B."/>
            <person name="Chabe M."/>
            <person name="Van Rompay K.A."/>
            <person name="Keesler R."/>
            <person name="Sukura A."/>
            <person name="Hirsch V."/>
            <person name="Kutty G."/>
            <person name="Liu Y."/>
            <person name="Peng L."/>
            <person name="Chen J."/>
            <person name="Song J."/>
            <person name="Weissenbacher-Lang C."/>
            <person name="Xu J."/>
            <person name="Upham N.S."/>
            <person name="Stajich J.E."/>
            <person name="Cuomo C.A."/>
            <person name="Cushion M.T."/>
            <person name="Kovacs J.A."/>
        </authorList>
    </citation>
    <scope>NUCLEOTIDE SEQUENCE</scope>
    <source>
        <strain evidence="10">2A</strain>
    </source>
</reference>
<evidence type="ECO:0000256" key="4">
    <source>
        <dbReference type="ARBA" id="ARBA00022723"/>
    </source>
</evidence>
<dbReference type="OrthoDB" id="7663182at2759"/>
<evidence type="ECO:0000256" key="7">
    <source>
        <dbReference type="ARBA" id="ARBA00022833"/>
    </source>
</evidence>
<dbReference type="AlphaFoldDB" id="A0A899FXQ7"/>
<dbReference type="GO" id="GO:0003677">
    <property type="term" value="F:DNA binding"/>
    <property type="evidence" value="ECO:0007669"/>
    <property type="project" value="InterPro"/>
</dbReference>
<evidence type="ECO:0000256" key="6">
    <source>
        <dbReference type="ARBA" id="ARBA00022801"/>
    </source>
</evidence>
<evidence type="ECO:0000313" key="10">
    <source>
        <dbReference type="EMBL" id="QSL65075.1"/>
    </source>
</evidence>
<evidence type="ECO:0000259" key="9">
    <source>
        <dbReference type="Pfam" id="PF01261"/>
    </source>
</evidence>
<dbReference type="InterPro" id="IPR013022">
    <property type="entry name" value="Xyl_isomerase-like_TIM-brl"/>
</dbReference>
<accession>A0A899FXQ7</accession>
<dbReference type="PROSITE" id="PS51432">
    <property type="entry name" value="AP_NUCLEASE_F2_4"/>
    <property type="match status" value="1"/>
</dbReference>
<proteinExistence type="inferred from homology"/>
<dbReference type="Pfam" id="PF01261">
    <property type="entry name" value="AP_endonuc_2"/>
    <property type="match status" value="1"/>
</dbReference>
<evidence type="ECO:0000256" key="5">
    <source>
        <dbReference type="ARBA" id="ARBA00022763"/>
    </source>
</evidence>
<dbReference type="Proteomes" id="UP000663699">
    <property type="component" value="Chromosome 5"/>
</dbReference>
<protein>
    <recommendedName>
        <fullName evidence="3">Apurinic-apyrimidinic endonuclease 1</fullName>
    </recommendedName>
</protein>
<dbReference type="GO" id="GO:0005634">
    <property type="term" value="C:nucleus"/>
    <property type="evidence" value="ECO:0007669"/>
    <property type="project" value="TreeGrafter"/>
</dbReference>
<organism evidence="10 11">
    <name type="scientific">Pneumocystis wakefieldiae</name>
    <dbReference type="NCBI Taxonomy" id="38082"/>
    <lineage>
        <taxon>Eukaryota</taxon>
        <taxon>Fungi</taxon>
        <taxon>Dikarya</taxon>
        <taxon>Ascomycota</taxon>
        <taxon>Taphrinomycotina</taxon>
        <taxon>Pneumocystomycetes</taxon>
        <taxon>Pneumocystaceae</taxon>
        <taxon>Pneumocystis</taxon>
    </lineage>
</organism>
<sequence>MSPCLKPYNIQEFRKLCSSHGFDPKKHILPHGSYLVNLASADKEKRDKSYENLVDDLKRFIFFNYSSPGSCGTSSRTNGINNLANYINKAHKDVSDVMLVIENMAGQGNTLGTNFEELSAILSKVEDKSRIGICLDTCHLFASGYDIRNKDSYDNVMSQFESKIGFQYLVGVHLNDSKAPLGSRRDLHANIGRGYIGLEAFRLLINDKRMQGIPLILETPTNDDSKVWQEEIELLRWLYGKESDDAELCAKSNELKQLAKNGHLTDSKIDEKFKKMKK</sequence>
<dbReference type="InterPro" id="IPR001719">
    <property type="entry name" value="AP_endonuc_2"/>
</dbReference>
<dbReference type="PROSITE" id="PS00730">
    <property type="entry name" value="AP_NUCLEASE_F2_2"/>
    <property type="match status" value="1"/>
</dbReference>
<dbReference type="PANTHER" id="PTHR21445:SF0">
    <property type="entry name" value="APURINIC-APYRIMIDINIC ENDONUCLEASE"/>
    <property type="match status" value="1"/>
</dbReference>
<keyword evidence="7" id="KW-0862">Zinc</keyword>
<keyword evidence="8" id="KW-0234">DNA repair</keyword>
<evidence type="ECO:0000313" key="11">
    <source>
        <dbReference type="Proteomes" id="UP000663699"/>
    </source>
</evidence>
<feature type="domain" description="Xylose isomerase-like TIM barrel" evidence="9">
    <location>
        <begin position="5"/>
        <end position="236"/>
    </location>
</feature>
<dbReference type="PANTHER" id="PTHR21445">
    <property type="entry name" value="ENDONUCLEASE IV ENDODEOXYRIBONUCLEASE IV"/>
    <property type="match status" value="1"/>
</dbReference>
<comment type="similarity">
    <text evidence="2">Belongs to the AP endonuclease 2 family.</text>
</comment>
<gene>
    <name evidence="10" type="ORF">MERGE_002380</name>
</gene>
<dbReference type="GO" id="GO:0003906">
    <property type="term" value="F:DNA-(apurinic or apyrimidinic site) endonuclease activity"/>
    <property type="evidence" value="ECO:0007669"/>
    <property type="project" value="TreeGrafter"/>
</dbReference>
<evidence type="ECO:0000256" key="2">
    <source>
        <dbReference type="ARBA" id="ARBA00005340"/>
    </source>
</evidence>
<keyword evidence="5" id="KW-0227">DNA damage</keyword>
<dbReference type="PROSITE" id="PS00731">
    <property type="entry name" value="AP_NUCLEASE_F2_3"/>
    <property type="match status" value="1"/>
</dbReference>
<keyword evidence="6" id="KW-0378">Hydrolase</keyword>
<dbReference type="EMBL" id="CP054536">
    <property type="protein sequence ID" value="QSL65075.1"/>
    <property type="molecule type" value="Genomic_DNA"/>
</dbReference>
<dbReference type="FunFam" id="3.20.20.150:FF:000001">
    <property type="entry name" value="Probable endonuclease 4"/>
    <property type="match status" value="1"/>
</dbReference>
<dbReference type="SUPFAM" id="SSF51658">
    <property type="entry name" value="Xylose isomerase-like"/>
    <property type="match status" value="1"/>
</dbReference>
<dbReference type="SMART" id="SM00518">
    <property type="entry name" value="AP2Ec"/>
    <property type="match status" value="1"/>
</dbReference>
<dbReference type="CDD" id="cd00019">
    <property type="entry name" value="AP2Ec"/>
    <property type="match status" value="1"/>
</dbReference>
<dbReference type="InterPro" id="IPR036237">
    <property type="entry name" value="Xyl_isomerase-like_sf"/>
</dbReference>
<keyword evidence="4" id="KW-0479">Metal-binding</keyword>
<evidence type="ECO:0000256" key="3">
    <source>
        <dbReference type="ARBA" id="ARBA00021759"/>
    </source>
</evidence>
<evidence type="ECO:0000256" key="1">
    <source>
        <dbReference type="ARBA" id="ARBA00001947"/>
    </source>
</evidence>
<dbReference type="GO" id="GO:0008270">
    <property type="term" value="F:zinc ion binding"/>
    <property type="evidence" value="ECO:0007669"/>
    <property type="project" value="InterPro"/>
</dbReference>
<dbReference type="GO" id="GO:0006284">
    <property type="term" value="P:base-excision repair"/>
    <property type="evidence" value="ECO:0007669"/>
    <property type="project" value="TreeGrafter"/>
</dbReference>
<dbReference type="InterPro" id="IPR018246">
    <property type="entry name" value="AP_endonuc_F2_Zn_BS"/>
</dbReference>
<evidence type="ECO:0000256" key="8">
    <source>
        <dbReference type="ARBA" id="ARBA00023204"/>
    </source>
</evidence>
<name>A0A899FXQ7_9ASCO</name>
<dbReference type="GO" id="GO:0008081">
    <property type="term" value="F:phosphoric diester hydrolase activity"/>
    <property type="evidence" value="ECO:0007669"/>
    <property type="project" value="TreeGrafter"/>
</dbReference>
<dbReference type="Gene3D" id="3.20.20.150">
    <property type="entry name" value="Divalent-metal-dependent TIM barrel enzymes"/>
    <property type="match status" value="1"/>
</dbReference>
<dbReference type="NCBIfam" id="TIGR00587">
    <property type="entry name" value="nfo"/>
    <property type="match status" value="1"/>
</dbReference>
<comment type="cofactor">
    <cofactor evidence="1">
        <name>Zn(2+)</name>
        <dbReference type="ChEBI" id="CHEBI:29105"/>
    </cofactor>
</comment>